<proteinExistence type="predicted"/>
<keyword evidence="1" id="KW-1133">Transmembrane helix</keyword>
<accession>A0A1S2LVT0</accession>
<evidence type="ECO:0000259" key="2">
    <source>
        <dbReference type="Pfam" id="PF07423"/>
    </source>
</evidence>
<keyword evidence="1" id="KW-0472">Membrane</keyword>
<dbReference type="Proteomes" id="UP000179524">
    <property type="component" value="Unassembled WGS sequence"/>
</dbReference>
<feature type="transmembrane region" description="Helical" evidence="1">
    <location>
        <begin position="53"/>
        <end position="74"/>
    </location>
</feature>
<dbReference type="Pfam" id="PF07423">
    <property type="entry name" value="DUF1510"/>
    <property type="match status" value="1"/>
</dbReference>
<evidence type="ECO:0000256" key="1">
    <source>
        <dbReference type="SAM" id="Phobius"/>
    </source>
</evidence>
<sequence length="238" mass="27005">MMKSLTIEEQRWNREGLGFTHPFHQRGEGTYMSDEESYNSRSYKRKRKKVQKIFNLAIIVVVFMVLLVGGQVLFSDKSSETVVENNNERSEVIEGEDKEVISEENNIKETDGVLPSSDDRNDEEIDASNIVTSEMTPSQSGEWKPIGTVQEEPFSAVYSKEHINWKEMTQAFQYATGLGEDMTIWHVGNGGDHQSAVGIVADATTRATPYQVRIEWVTNGGWMPVSVQQLDENPYMSR</sequence>
<reference evidence="3 4" key="1">
    <citation type="submission" date="2016-10" db="EMBL/GenBank/DDBJ databases">
        <title>Draft genome sequences of four alkaliphilic bacteria belonging to the Anaerobacillus genus.</title>
        <authorList>
            <person name="Bassil N.M."/>
            <person name="Lloyd J.R."/>
        </authorList>
    </citation>
    <scope>NUCLEOTIDE SEQUENCE [LARGE SCALE GENOMIC DNA]</scope>
    <source>
        <strain evidence="3 4">DSM 18345</strain>
    </source>
</reference>
<dbReference type="AlphaFoldDB" id="A0A1S2LVT0"/>
<name>A0A1S2LVT0_9BACI</name>
<evidence type="ECO:0000313" key="3">
    <source>
        <dbReference type="EMBL" id="OIJ16628.1"/>
    </source>
</evidence>
<keyword evidence="4" id="KW-1185">Reference proteome</keyword>
<protein>
    <recommendedName>
        <fullName evidence="2">DUF1510 domain-containing protein</fullName>
    </recommendedName>
</protein>
<feature type="domain" description="DUF1510" evidence="2">
    <location>
        <begin position="140"/>
        <end position="230"/>
    </location>
</feature>
<gene>
    <name evidence="3" type="ORF">BKP37_05180</name>
</gene>
<dbReference type="InterPro" id="IPR009988">
    <property type="entry name" value="DUF1510"/>
</dbReference>
<comment type="caution">
    <text evidence="3">The sequence shown here is derived from an EMBL/GenBank/DDBJ whole genome shotgun (WGS) entry which is preliminary data.</text>
</comment>
<dbReference type="EMBL" id="MLQR01000004">
    <property type="protein sequence ID" value="OIJ16628.1"/>
    <property type="molecule type" value="Genomic_DNA"/>
</dbReference>
<keyword evidence="1" id="KW-0812">Transmembrane</keyword>
<evidence type="ECO:0000313" key="4">
    <source>
        <dbReference type="Proteomes" id="UP000179524"/>
    </source>
</evidence>
<organism evidence="3 4">
    <name type="scientific">Anaerobacillus alkalilacustris</name>
    <dbReference type="NCBI Taxonomy" id="393763"/>
    <lineage>
        <taxon>Bacteria</taxon>
        <taxon>Bacillati</taxon>
        <taxon>Bacillota</taxon>
        <taxon>Bacilli</taxon>
        <taxon>Bacillales</taxon>
        <taxon>Bacillaceae</taxon>
        <taxon>Anaerobacillus</taxon>
    </lineage>
</organism>